<accession>A0AAE3VP77</accession>
<sequence>MQQRTAFRCCRRAIGVAAILCLTSPAALGDTETADVVPCTISAWSKDDRPHGLTVHEGPGIGTPVLATLPPSKRFDGSPIGTEVSIAGSRNGWFLIREAVVVDYYRSDPSTVVFEGRGWVNGDKLALLLNHRTLYAKPSANAEEVADLYSASARSGPDGFVVDRLHACTGSWVDVEGQFFGAKLRGWSVGTCSNQVTTCP</sequence>
<dbReference type="EMBL" id="JAUSUL010000002">
    <property type="protein sequence ID" value="MDQ0315498.1"/>
    <property type="molecule type" value="Genomic_DNA"/>
</dbReference>
<evidence type="ECO:0000313" key="3">
    <source>
        <dbReference type="Proteomes" id="UP001229244"/>
    </source>
</evidence>
<keyword evidence="3" id="KW-1185">Reference proteome</keyword>
<dbReference type="Proteomes" id="UP001229244">
    <property type="component" value="Unassembled WGS sequence"/>
</dbReference>
<proteinExistence type="predicted"/>
<reference evidence="2" key="1">
    <citation type="submission" date="2023-07" db="EMBL/GenBank/DDBJ databases">
        <title>Genomic Encyclopedia of Type Strains, Phase IV (KMG-IV): sequencing the most valuable type-strain genomes for metagenomic binning, comparative biology and taxonomic classification.</title>
        <authorList>
            <person name="Goeker M."/>
        </authorList>
    </citation>
    <scope>NUCLEOTIDE SEQUENCE</scope>
    <source>
        <strain evidence="2">DSM 21202</strain>
    </source>
</reference>
<evidence type="ECO:0000256" key="1">
    <source>
        <dbReference type="SAM" id="SignalP"/>
    </source>
</evidence>
<organism evidence="2 3">
    <name type="scientific">Amorphus orientalis</name>
    <dbReference type="NCBI Taxonomy" id="649198"/>
    <lineage>
        <taxon>Bacteria</taxon>
        <taxon>Pseudomonadati</taxon>
        <taxon>Pseudomonadota</taxon>
        <taxon>Alphaproteobacteria</taxon>
        <taxon>Hyphomicrobiales</taxon>
        <taxon>Amorphaceae</taxon>
        <taxon>Amorphus</taxon>
    </lineage>
</organism>
<gene>
    <name evidence="2" type="ORF">J2S73_001955</name>
</gene>
<feature type="chain" id="PRO_5042266083" description="SH3 domain-containing protein" evidence="1">
    <location>
        <begin position="30"/>
        <end position="200"/>
    </location>
</feature>
<evidence type="ECO:0000313" key="2">
    <source>
        <dbReference type="EMBL" id="MDQ0315498.1"/>
    </source>
</evidence>
<dbReference type="AlphaFoldDB" id="A0AAE3VP77"/>
<feature type="signal peptide" evidence="1">
    <location>
        <begin position="1"/>
        <end position="29"/>
    </location>
</feature>
<comment type="caution">
    <text evidence="2">The sequence shown here is derived from an EMBL/GenBank/DDBJ whole genome shotgun (WGS) entry which is preliminary data.</text>
</comment>
<protein>
    <recommendedName>
        <fullName evidence="4">SH3 domain-containing protein</fullName>
    </recommendedName>
</protein>
<name>A0AAE3VP77_9HYPH</name>
<evidence type="ECO:0008006" key="4">
    <source>
        <dbReference type="Google" id="ProtNLM"/>
    </source>
</evidence>
<dbReference type="RefSeq" id="WP_306885328.1">
    <property type="nucleotide sequence ID" value="NZ_JAUSUL010000002.1"/>
</dbReference>
<keyword evidence="1" id="KW-0732">Signal</keyword>